<keyword evidence="4 10" id="KW-0699">rRNA-binding</keyword>
<dbReference type="InterPro" id="IPR002942">
    <property type="entry name" value="S4_RNA-bd"/>
</dbReference>
<dbReference type="PANTHER" id="PTHR11831">
    <property type="entry name" value="30S 40S RIBOSOMAL PROTEIN"/>
    <property type="match status" value="1"/>
</dbReference>
<dbReference type="Proteomes" id="UP000199337">
    <property type="component" value="Unassembled WGS sequence"/>
</dbReference>
<comment type="function">
    <text evidence="1 10">With S5 and S12 plays an important role in translational accuracy.</text>
</comment>
<keyword evidence="5 10" id="KW-0694">RNA-binding</keyword>
<dbReference type="NCBIfam" id="TIGR01017">
    <property type="entry name" value="rpsD_bact"/>
    <property type="match status" value="1"/>
</dbReference>
<dbReference type="EMBL" id="FOOX01000012">
    <property type="protein sequence ID" value="SFG95425.1"/>
    <property type="molecule type" value="Genomic_DNA"/>
</dbReference>
<dbReference type="GO" id="GO:0006412">
    <property type="term" value="P:translation"/>
    <property type="evidence" value="ECO:0007669"/>
    <property type="project" value="UniProtKB-UniRule"/>
</dbReference>
<dbReference type="InterPro" id="IPR018079">
    <property type="entry name" value="Ribosomal_uS4_CS"/>
</dbReference>
<reference evidence="15" key="1">
    <citation type="submission" date="2016-10" db="EMBL/GenBank/DDBJ databases">
        <authorList>
            <person name="Varghese N."/>
            <person name="Submissions S."/>
        </authorList>
    </citation>
    <scope>NUCLEOTIDE SEQUENCE [LARGE SCALE GENOMIC DNA]</scope>
    <source>
        <strain evidence="15">DSM 17038</strain>
    </source>
</reference>
<dbReference type="Pfam" id="PF00163">
    <property type="entry name" value="Ribosomal_S4"/>
    <property type="match status" value="1"/>
</dbReference>
<keyword evidence="7 10" id="KW-0687">Ribonucleoprotein</keyword>
<evidence type="ECO:0000256" key="10">
    <source>
        <dbReference type="HAMAP-Rule" id="MF_01306"/>
    </source>
</evidence>
<evidence type="ECO:0000256" key="4">
    <source>
        <dbReference type="ARBA" id="ARBA00022730"/>
    </source>
</evidence>
<evidence type="ECO:0000256" key="8">
    <source>
        <dbReference type="ARBA" id="ARBA00025813"/>
    </source>
</evidence>
<evidence type="ECO:0000256" key="6">
    <source>
        <dbReference type="ARBA" id="ARBA00022980"/>
    </source>
</evidence>
<accession>A0A1I2W1W3</accession>
<dbReference type="Pfam" id="PF01479">
    <property type="entry name" value="S4"/>
    <property type="match status" value="1"/>
</dbReference>
<dbReference type="OrthoDB" id="9803672at2"/>
<dbReference type="FunFam" id="3.10.290.10:FF:000001">
    <property type="entry name" value="30S ribosomal protein S4"/>
    <property type="match status" value="1"/>
</dbReference>
<evidence type="ECO:0000256" key="9">
    <source>
        <dbReference type="ARBA" id="ARBA00035254"/>
    </source>
</evidence>
<dbReference type="SMART" id="SM01390">
    <property type="entry name" value="Ribosomal_S4"/>
    <property type="match status" value="1"/>
</dbReference>
<dbReference type="PANTHER" id="PTHR11831:SF4">
    <property type="entry name" value="SMALL RIBOSOMAL SUBUNIT PROTEIN US4M"/>
    <property type="match status" value="1"/>
</dbReference>
<evidence type="ECO:0000256" key="2">
    <source>
        <dbReference type="ARBA" id="ARBA00003866"/>
    </source>
</evidence>
<evidence type="ECO:0000256" key="7">
    <source>
        <dbReference type="ARBA" id="ARBA00023274"/>
    </source>
</evidence>
<dbReference type="InterPro" id="IPR022801">
    <property type="entry name" value="Ribosomal_uS4"/>
</dbReference>
<dbReference type="SUPFAM" id="SSF55174">
    <property type="entry name" value="Alpha-L RNA-binding motif"/>
    <property type="match status" value="1"/>
</dbReference>
<dbReference type="PROSITE" id="PS50889">
    <property type="entry name" value="S4"/>
    <property type="match status" value="1"/>
</dbReference>
<feature type="domain" description="Small ribosomal subunit protein uS4 N-terminal" evidence="13">
    <location>
        <begin position="3"/>
        <end position="97"/>
    </location>
</feature>
<name>A0A1I2W1W3_9FIRM</name>
<keyword evidence="15" id="KW-1185">Reference proteome</keyword>
<dbReference type="AlphaFoldDB" id="A0A1I2W1W3"/>
<dbReference type="GO" id="GO:0015935">
    <property type="term" value="C:small ribosomal subunit"/>
    <property type="evidence" value="ECO:0007669"/>
    <property type="project" value="InterPro"/>
</dbReference>
<dbReference type="InterPro" id="IPR036986">
    <property type="entry name" value="S4_RNA-bd_sf"/>
</dbReference>
<dbReference type="Gene3D" id="3.10.290.10">
    <property type="entry name" value="RNA-binding S4 domain"/>
    <property type="match status" value="1"/>
</dbReference>
<dbReference type="RefSeq" id="WP_092472472.1">
    <property type="nucleotide sequence ID" value="NZ_FOOX01000012.1"/>
</dbReference>
<dbReference type="HAMAP" id="MF_01306_B">
    <property type="entry name" value="Ribosomal_uS4_B"/>
    <property type="match status" value="1"/>
</dbReference>
<dbReference type="InterPro" id="IPR005709">
    <property type="entry name" value="Ribosomal_uS4_bac-type"/>
</dbReference>
<protein>
    <recommendedName>
        <fullName evidence="9 10">Small ribosomal subunit protein uS4</fullName>
    </recommendedName>
</protein>
<gene>
    <name evidence="10" type="primary">rpsD</name>
    <name evidence="14" type="ORF">SAMN05660649_03311</name>
</gene>
<dbReference type="InterPro" id="IPR001912">
    <property type="entry name" value="Ribosomal_uS4_N"/>
</dbReference>
<dbReference type="CDD" id="cd00165">
    <property type="entry name" value="S4"/>
    <property type="match status" value="1"/>
</dbReference>
<dbReference type="PROSITE" id="PS00632">
    <property type="entry name" value="RIBOSOMAL_S4"/>
    <property type="match status" value="1"/>
</dbReference>
<evidence type="ECO:0000259" key="12">
    <source>
        <dbReference type="SMART" id="SM00363"/>
    </source>
</evidence>
<evidence type="ECO:0000313" key="14">
    <source>
        <dbReference type="EMBL" id="SFG95425.1"/>
    </source>
</evidence>
<evidence type="ECO:0000256" key="1">
    <source>
        <dbReference type="ARBA" id="ARBA00003004"/>
    </source>
</evidence>
<comment type="function">
    <text evidence="2 10">One of the primary rRNA binding proteins, it binds directly to 16S rRNA where it nucleates assembly of the body of the 30S subunit.</text>
</comment>
<dbReference type="Gene3D" id="1.10.1050.10">
    <property type="entry name" value="Ribosomal Protein S4 Delta 41, Chain A, domain 1"/>
    <property type="match status" value="1"/>
</dbReference>
<evidence type="ECO:0000259" key="13">
    <source>
        <dbReference type="SMART" id="SM01390"/>
    </source>
</evidence>
<proteinExistence type="inferred from homology"/>
<dbReference type="NCBIfam" id="NF003717">
    <property type="entry name" value="PRK05327.1"/>
    <property type="match status" value="1"/>
</dbReference>
<evidence type="ECO:0000256" key="3">
    <source>
        <dbReference type="ARBA" id="ARBA00007465"/>
    </source>
</evidence>
<sequence>MARYTGAVCKLCRREGQKLYLKGDRCYTGKCGIDRRSYAPGQHGQGRKKVSEYGLQLREKQKARRFYGVLEKQFRNYYDKASRQPGVTGENLLRLLERRLDNVVYRLGLAASRNEARQLVRHGHFRVNGRKTNIPSFLVRVGDEITVRERSLESPRVKELLERAADNTAPAWLEYDANQVKGRVVDLPSRDQIDAPVQETLIVELYSK</sequence>
<evidence type="ECO:0000256" key="5">
    <source>
        <dbReference type="ARBA" id="ARBA00022884"/>
    </source>
</evidence>
<dbReference type="FunFam" id="1.10.1050.10:FF:000001">
    <property type="entry name" value="30S ribosomal protein S4"/>
    <property type="match status" value="1"/>
</dbReference>
<dbReference type="SMART" id="SM00363">
    <property type="entry name" value="S4"/>
    <property type="match status" value="1"/>
</dbReference>
<dbReference type="STRING" id="341036.SAMN05660649_03311"/>
<dbReference type="GO" id="GO:0003735">
    <property type="term" value="F:structural constituent of ribosome"/>
    <property type="evidence" value="ECO:0007669"/>
    <property type="project" value="InterPro"/>
</dbReference>
<evidence type="ECO:0000313" key="15">
    <source>
        <dbReference type="Proteomes" id="UP000199337"/>
    </source>
</evidence>
<keyword evidence="6 10" id="KW-0689">Ribosomal protein</keyword>
<feature type="domain" description="RNA-binding S4" evidence="12">
    <location>
        <begin position="98"/>
        <end position="162"/>
    </location>
</feature>
<comment type="subunit">
    <text evidence="8 10">Part of the 30S ribosomal subunit. Contacts protein S5. The interaction surface between S4 and S5 is involved in control of translational fidelity.</text>
</comment>
<organism evidence="14 15">
    <name type="scientific">Desulfotruncus arcticus DSM 17038</name>
    <dbReference type="NCBI Taxonomy" id="1121424"/>
    <lineage>
        <taxon>Bacteria</taxon>
        <taxon>Bacillati</taxon>
        <taxon>Bacillota</taxon>
        <taxon>Clostridia</taxon>
        <taxon>Eubacteriales</taxon>
        <taxon>Desulfallaceae</taxon>
        <taxon>Desulfotruncus</taxon>
    </lineage>
</organism>
<comment type="similarity">
    <text evidence="3 10 11">Belongs to the universal ribosomal protein uS4 family.</text>
</comment>
<evidence type="ECO:0000256" key="11">
    <source>
        <dbReference type="RuleBase" id="RU003699"/>
    </source>
</evidence>
<dbReference type="GO" id="GO:0042274">
    <property type="term" value="P:ribosomal small subunit biogenesis"/>
    <property type="evidence" value="ECO:0007669"/>
    <property type="project" value="TreeGrafter"/>
</dbReference>
<dbReference type="GO" id="GO:0019843">
    <property type="term" value="F:rRNA binding"/>
    <property type="evidence" value="ECO:0007669"/>
    <property type="project" value="UniProtKB-UniRule"/>
</dbReference>